<keyword evidence="3" id="KW-0866">Nonsense-mediated mRNA decay</keyword>
<reference evidence="7" key="1">
    <citation type="submission" date="2014-11" db="EMBL/GenBank/DDBJ databases">
        <authorList>
            <person name="Geib S."/>
        </authorList>
    </citation>
    <scope>NUCLEOTIDE SEQUENCE</scope>
</reference>
<dbReference type="GO" id="GO:0045727">
    <property type="term" value="P:positive regulation of translation"/>
    <property type="evidence" value="ECO:0007669"/>
    <property type="project" value="TreeGrafter"/>
</dbReference>
<dbReference type="GO" id="GO:0005737">
    <property type="term" value="C:cytoplasm"/>
    <property type="evidence" value="ECO:0007669"/>
    <property type="project" value="TreeGrafter"/>
</dbReference>
<proteinExistence type="inferred from homology"/>
<evidence type="ECO:0000256" key="2">
    <source>
        <dbReference type="ARBA" id="ARBA00005991"/>
    </source>
</evidence>
<protein>
    <submittedName>
        <fullName evidence="7">Regulator of nonsense transcripts 3A</fullName>
    </submittedName>
</protein>
<feature type="region of interest" description="Disordered" evidence="5">
    <location>
        <begin position="412"/>
        <end position="592"/>
    </location>
</feature>
<evidence type="ECO:0000256" key="4">
    <source>
        <dbReference type="ARBA" id="ARBA00023242"/>
    </source>
</evidence>
<dbReference type="GO" id="GO:0005730">
    <property type="term" value="C:nucleolus"/>
    <property type="evidence" value="ECO:0007669"/>
    <property type="project" value="TreeGrafter"/>
</dbReference>
<evidence type="ECO:0000256" key="1">
    <source>
        <dbReference type="ARBA" id="ARBA00004123"/>
    </source>
</evidence>
<feature type="compositionally biased region" description="Basic and acidic residues" evidence="5">
    <location>
        <begin position="312"/>
        <end position="372"/>
    </location>
</feature>
<feature type="compositionally biased region" description="Acidic residues" evidence="5">
    <location>
        <begin position="579"/>
        <end position="592"/>
    </location>
</feature>
<dbReference type="EMBL" id="GBXI01016887">
    <property type="protein sequence ID" value="JAC97404.1"/>
    <property type="molecule type" value="Transcribed_RNA"/>
</dbReference>
<dbReference type="SUPFAM" id="SSF54928">
    <property type="entry name" value="RNA-binding domain, RBD"/>
    <property type="match status" value="1"/>
</dbReference>
<comment type="similarity">
    <text evidence="2">Belongs to the RENT3 family.</text>
</comment>
<dbReference type="InterPro" id="IPR039722">
    <property type="entry name" value="Upf3"/>
</dbReference>
<dbReference type="InterPro" id="IPR012677">
    <property type="entry name" value="Nucleotide-bd_a/b_plait_sf"/>
</dbReference>
<dbReference type="PANTHER" id="PTHR13112:SF0">
    <property type="entry name" value="FI21285P1"/>
    <property type="match status" value="1"/>
</dbReference>
<feature type="compositionally biased region" description="Basic and acidic residues" evidence="5">
    <location>
        <begin position="194"/>
        <end position="217"/>
    </location>
</feature>
<dbReference type="AlphaFoldDB" id="A0A0A1WFY7"/>
<gene>
    <name evidence="7" type="primary">UPF3A</name>
    <name evidence="7" type="ORF">g.20333</name>
</gene>
<evidence type="ECO:0000313" key="7">
    <source>
        <dbReference type="EMBL" id="JAC97404.1"/>
    </source>
</evidence>
<feature type="domain" description="UPF3" evidence="6">
    <location>
        <begin position="34"/>
        <end position="192"/>
    </location>
</feature>
<dbReference type="InterPro" id="IPR005120">
    <property type="entry name" value="UPF3_dom"/>
</dbReference>
<dbReference type="GO" id="GO:0003729">
    <property type="term" value="F:mRNA binding"/>
    <property type="evidence" value="ECO:0007669"/>
    <property type="project" value="TreeGrafter"/>
</dbReference>
<name>A0A0A1WFY7_ZEUCU</name>
<feature type="region of interest" description="Disordered" evidence="5">
    <location>
        <begin position="1"/>
        <end position="36"/>
    </location>
</feature>
<dbReference type="GO" id="GO:0000184">
    <property type="term" value="P:nuclear-transcribed mRNA catabolic process, nonsense-mediated decay"/>
    <property type="evidence" value="ECO:0007669"/>
    <property type="project" value="UniProtKB-KW"/>
</dbReference>
<organism evidence="7">
    <name type="scientific">Zeugodacus cucurbitae</name>
    <name type="common">Melon fruit fly</name>
    <name type="synonym">Bactrocera cucurbitae</name>
    <dbReference type="NCBI Taxonomy" id="28588"/>
    <lineage>
        <taxon>Eukaryota</taxon>
        <taxon>Metazoa</taxon>
        <taxon>Ecdysozoa</taxon>
        <taxon>Arthropoda</taxon>
        <taxon>Hexapoda</taxon>
        <taxon>Insecta</taxon>
        <taxon>Pterygota</taxon>
        <taxon>Neoptera</taxon>
        <taxon>Endopterygota</taxon>
        <taxon>Diptera</taxon>
        <taxon>Brachycera</taxon>
        <taxon>Muscomorpha</taxon>
        <taxon>Tephritoidea</taxon>
        <taxon>Tephritidae</taxon>
        <taxon>Zeugodacus</taxon>
        <taxon>Zeugodacus</taxon>
    </lineage>
</organism>
<evidence type="ECO:0000259" key="6">
    <source>
        <dbReference type="Pfam" id="PF03467"/>
    </source>
</evidence>
<dbReference type="InterPro" id="IPR035979">
    <property type="entry name" value="RBD_domain_sf"/>
</dbReference>
<dbReference type="Gene3D" id="3.30.70.330">
    <property type="match status" value="1"/>
</dbReference>
<dbReference type="CDD" id="cd12455">
    <property type="entry name" value="RRM_like_Smg4_UPF3"/>
    <property type="match status" value="1"/>
</dbReference>
<feature type="region of interest" description="Disordered" evidence="5">
    <location>
        <begin position="181"/>
        <end position="374"/>
    </location>
</feature>
<feature type="compositionally biased region" description="Basic and acidic residues" evidence="5">
    <location>
        <begin position="524"/>
        <end position="570"/>
    </location>
</feature>
<feature type="compositionally biased region" description="Basic and acidic residues" evidence="5">
    <location>
        <begin position="413"/>
        <end position="444"/>
    </location>
</feature>
<feature type="compositionally biased region" description="Basic and acidic residues" evidence="5">
    <location>
        <begin position="1"/>
        <end position="23"/>
    </location>
</feature>
<feature type="compositionally biased region" description="Polar residues" evidence="5">
    <location>
        <begin position="503"/>
        <end position="523"/>
    </location>
</feature>
<evidence type="ECO:0000256" key="3">
    <source>
        <dbReference type="ARBA" id="ARBA00023161"/>
    </source>
</evidence>
<feature type="compositionally biased region" description="Basic and acidic residues" evidence="5">
    <location>
        <begin position="451"/>
        <end position="483"/>
    </location>
</feature>
<dbReference type="Pfam" id="PF03467">
    <property type="entry name" value="Smg4_UPF3"/>
    <property type="match status" value="1"/>
</dbReference>
<keyword evidence="4" id="KW-0539">Nucleus</keyword>
<sequence>MTKAENGGKPEVKSGKSEKERSNKRAHKKEKQKPQTKIIIRHLPPTMTEEEFLKQIDPLPPHDFYYFAAPDWSLGYDATCRAYITMKNYDDVFLFRDRFDGYVFVDSKGAEYPAIVEFAPFQGLVKNKSRRVDSKVNTIEQEPHYQQFLTKLEEDREAAKGSENKLEFSLDRKKEEKITSTPLLQYLANKKEKRREEAKRRQEEKRRQRDDDKEKRKQSQSQQQVTKIISNTEGGGKSGNKLASGKENIVGDKNNQQQPNEEGKSSRSQRRAERNQRRREEFERKRQERDQRDKGGEGKSKTENNVESNSANDKKGKEQSQHGNKSDDGKQSQRKEGGKRYSERRERERNRNRKDKEKEKTKDPSADDEVLKTESTASEAFRAAAAAAVAGGEAIVSESVMNFIRSVATAKEFVPKHKQQEMKDQQRNSSDEKLAEKDDEKEVNTKSSMEVLKKTDSNIELDTRTPKQRAADEQRRIRNKDRPSIAIYQPKARIRISEERDPSTSQPQSSGKSDTRSNPTSDCESVKKEETRTKKVSRYSERRAERRNNNNKEKSKKSPDNIEPVQKDEVEQSNAAETLDLEIQDSENPIEQ</sequence>
<reference evidence="7" key="2">
    <citation type="journal article" date="2015" name="Gigascience">
        <title>Reconstructing a comprehensive transcriptome assembly of a white-pupal translocated strain of the pest fruit fly Bactrocera cucurbitae.</title>
        <authorList>
            <person name="Sim S.B."/>
            <person name="Calla B."/>
            <person name="Hall B."/>
            <person name="DeRego T."/>
            <person name="Geib S.M."/>
        </authorList>
    </citation>
    <scope>NUCLEOTIDE SEQUENCE</scope>
</reference>
<comment type="subcellular location">
    <subcellularLocation>
        <location evidence="1">Nucleus</location>
    </subcellularLocation>
</comment>
<feature type="compositionally biased region" description="Basic and acidic residues" evidence="5">
    <location>
        <begin position="261"/>
        <end position="304"/>
    </location>
</feature>
<evidence type="ECO:0000256" key="5">
    <source>
        <dbReference type="SAM" id="MobiDB-lite"/>
    </source>
</evidence>
<accession>A0A0A1WFY7</accession>
<dbReference type="PANTHER" id="PTHR13112">
    <property type="entry name" value="UPF3 REGULATOR OF NONSENSE TRANSCRIPTS-LIKE PROTEIN"/>
    <property type="match status" value="1"/>
</dbReference>
<dbReference type="FunFam" id="3.30.70.330:FF:000717">
    <property type="entry name" value="regulator of nonsense transcripts 3B"/>
    <property type="match status" value="1"/>
</dbReference>